<keyword evidence="1" id="KW-0808">Transferase</keyword>
<dbReference type="GO" id="GO:0016301">
    <property type="term" value="F:kinase activity"/>
    <property type="evidence" value="ECO:0007669"/>
    <property type="project" value="UniProtKB-KW"/>
</dbReference>
<dbReference type="SUPFAM" id="SSF52540">
    <property type="entry name" value="P-loop containing nucleoside triphosphate hydrolases"/>
    <property type="match status" value="1"/>
</dbReference>
<keyword evidence="1" id="KW-0418">Kinase</keyword>
<dbReference type="EMBL" id="JAUSVS010000004">
    <property type="protein sequence ID" value="MDQ0464745.1"/>
    <property type="molecule type" value="Genomic_DNA"/>
</dbReference>
<evidence type="ECO:0000313" key="1">
    <source>
        <dbReference type="EMBL" id="MDQ0464745.1"/>
    </source>
</evidence>
<dbReference type="PANTHER" id="PTHR37816">
    <property type="entry name" value="YALI0E33011P"/>
    <property type="match status" value="1"/>
</dbReference>
<dbReference type="Proteomes" id="UP001228905">
    <property type="component" value="Unassembled WGS sequence"/>
</dbReference>
<dbReference type="Gene3D" id="3.40.50.300">
    <property type="entry name" value="P-loop containing nucleotide triphosphate hydrolases"/>
    <property type="match status" value="1"/>
</dbReference>
<reference evidence="1 2" key="1">
    <citation type="submission" date="2023-07" db="EMBL/GenBank/DDBJ databases">
        <title>Genomic Encyclopedia of Type Strains, Phase IV (KMG-IV): sequencing the most valuable type-strain genomes for metagenomic binning, comparative biology and taxonomic classification.</title>
        <authorList>
            <person name="Goeker M."/>
        </authorList>
    </citation>
    <scope>NUCLEOTIDE SEQUENCE [LARGE SCALE GENOMIC DNA]</scope>
    <source>
        <strain evidence="1 2">DSM 18695</strain>
    </source>
</reference>
<name>A0ABU0ITJ3_9CAUL</name>
<evidence type="ECO:0000313" key="2">
    <source>
        <dbReference type="Proteomes" id="UP001228905"/>
    </source>
</evidence>
<dbReference type="RefSeq" id="WP_307349627.1">
    <property type="nucleotide sequence ID" value="NZ_JAUSVS010000004.1"/>
</dbReference>
<proteinExistence type="predicted"/>
<dbReference type="InterPro" id="IPR052922">
    <property type="entry name" value="Cytidylate_Kinase-2"/>
</dbReference>
<dbReference type="PANTHER" id="PTHR37816:SF1">
    <property type="entry name" value="TOXIN"/>
    <property type="match status" value="1"/>
</dbReference>
<organism evidence="1 2">
    <name type="scientific">Caulobacter ginsengisoli</name>
    <dbReference type="NCBI Taxonomy" id="400775"/>
    <lineage>
        <taxon>Bacteria</taxon>
        <taxon>Pseudomonadati</taxon>
        <taxon>Pseudomonadota</taxon>
        <taxon>Alphaproteobacteria</taxon>
        <taxon>Caulobacterales</taxon>
        <taxon>Caulobacteraceae</taxon>
        <taxon>Caulobacter</taxon>
    </lineage>
</organism>
<accession>A0ABU0ITJ3</accession>
<comment type="caution">
    <text evidence="1">The sequence shown here is derived from an EMBL/GenBank/DDBJ whole genome shotgun (WGS) entry which is preliminary data.</text>
</comment>
<protein>
    <submittedName>
        <fullName evidence="1">Adenylate kinase family enzyme</fullName>
    </submittedName>
</protein>
<sequence>MNRVAILGRSGGGKSTLTRALSQRLGLPAVHLDVLYWRPGWAPSETEPFRERLQAATAGETWIADGNFITHVSDLTLGRADTIIWIEQPRWLCLARALWRVVRERGPNRPDMAQGCAEKFDPQFLAYIWTWDRLTRPRVEAAIARHAPDIPVIRLRSDAEIAAFLARA</sequence>
<keyword evidence="2" id="KW-1185">Reference proteome</keyword>
<dbReference type="InterPro" id="IPR027417">
    <property type="entry name" value="P-loop_NTPase"/>
</dbReference>
<gene>
    <name evidence="1" type="ORF">QO010_002529</name>
</gene>